<proteinExistence type="predicted"/>
<gene>
    <name evidence="2" type="ORF">CSOL1703_00011299</name>
</gene>
<evidence type="ECO:0000256" key="1">
    <source>
        <dbReference type="SAM" id="MobiDB-lite"/>
    </source>
</evidence>
<name>A0A9N9W8X1_9HYPO</name>
<keyword evidence="3" id="KW-1185">Reference proteome</keyword>
<feature type="region of interest" description="Disordered" evidence="1">
    <location>
        <begin position="67"/>
        <end position="100"/>
    </location>
</feature>
<accession>A0A9N9W8X1</accession>
<feature type="region of interest" description="Disordered" evidence="1">
    <location>
        <begin position="1"/>
        <end position="55"/>
    </location>
</feature>
<dbReference type="AlphaFoldDB" id="A0A9N9W8X1"/>
<organism evidence="2 3">
    <name type="scientific">Clonostachys solani</name>
    <dbReference type="NCBI Taxonomy" id="160281"/>
    <lineage>
        <taxon>Eukaryota</taxon>
        <taxon>Fungi</taxon>
        <taxon>Dikarya</taxon>
        <taxon>Ascomycota</taxon>
        <taxon>Pezizomycotina</taxon>
        <taxon>Sordariomycetes</taxon>
        <taxon>Hypocreomycetidae</taxon>
        <taxon>Hypocreales</taxon>
        <taxon>Bionectriaceae</taxon>
        <taxon>Clonostachys</taxon>
    </lineage>
</organism>
<evidence type="ECO:0000313" key="2">
    <source>
        <dbReference type="EMBL" id="CAH0045547.1"/>
    </source>
</evidence>
<dbReference type="OrthoDB" id="10653842at2759"/>
<sequence>MFAFDGHRSLAPIDGNKKPLTPISGSQPPAPIVGTKPSAPIFGTKKKPAAGLSQSSFNRNIKELYPAKGQSYEKDQETGKLYLGPPGPSYNYNQWKHYDK</sequence>
<evidence type="ECO:0000313" key="3">
    <source>
        <dbReference type="Proteomes" id="UP000775872"/>
    </source>
</evidence>
<comment type="caution">
    <text evidence="2">The sequence shown here is derived from an EMBL/GenBank/DDBJ whole genome shotgun (WGS) entry which is preliminary data.</text>
</comment>
<dbReference type="Proteomes" id="UP000775872">
    <property type="component" value="Unassembled WGS sequence"/>
</dbReference>
<reference evidence="3" key="1">
    <citation type="submission" date="2019-06" db="EMBL/GenBank/DDBJ databases">
        <authorList>
            <person name="Broberg M."/>
        </authorList>
    </citation>
    <scope>NUCLEOTIDE SEQUENCE [LARGE SCALE GENOMIC DNA]</scope>
</reference>
<protein>
    <submittedName>
        <fullName evidence="2">Uncharacterized protein</fullName>
    </submittedName>
</protein>
<reference evidence="2 3" key="2">
    <citation type="submission" date="2021-10" db="EMBL/GenBank/DDBJ databases">
        <authorList>
            <person name="Piombo E."/>
        </authorList>
    </citation>
    <scope>NUCLEOTIDE SEQUENCE [LARGE SCALE GENOMIC DNA]</scope>
</reference>
<dbReference type="EMBL" id="CABFOC020000011">
    <property type="protein sequence ID" value="CAH0045547.1"/>
    <property type="molecule type" value="Genomic_DNA"/>
</dbReference>